<name>A0A4Z2HFS4_9TELE</name>
<evidence type="ECO:0000256" key="1">
    <source>
        <dbReference type="SAM" id="MobiDB-lite"/>
    </source>
</evidence>
<comment type="caution">
    <text evidence="2">The sequence shown here is derived from an EMBL/GenBank/DDBJ whole genome shotgun (WGS) entry which is preliminary data.</text>
</comment>
<accession>A0A4Z2HFS4</accession>
<gene>
    <name evidence="2" type="ORF">EYF80_025633</name>
</gene>
<organism evidence="2 3">
    <name type="scientific">Liparis tanakae</name>
    <name type="common">Tanaka's snailfish</name>
    <dbReference type="NCBI Taxonomy" id="230148"/>
    <lineage>
        <taxon>Eukaryota</taxon>
        <taxon>Metazoa</taxon>
        <taxon>Chordata</taxon>
        <taxon>Craniata</taxon>
        <taxon>Vertebrata</taxon>
        <taxon>Euteleostomi</taxon>
        <taxon>Actinopterygii</taxon>
        <taxon>Neopterygii</taxon>
        <taxon>Teleostei</taxon>
        <taxon>Neoteleostei</taxon>
        <taxon>Acanthomorphata</taxon>
        <taxon>Eupercaria</taxon>
        <taxon>Perciformes</taxon>
        <taxon>Cottioidei</taxon>
        <taxon>Cottales</taxon>
        <taxon>Liparidae</taxon>
        <taxon>Liparis</taxon>
    </lineage>
</organism>
<dbReference type="Proteomes" id="UP000314294">
    <property type="component" value="Unassembled WGS sequence"/>
</dbReference>
<feature type="region of interest" description="Disordered" evidence="1">
    <location>
        <begin position="154"/>
        <end position="195"/>
    </location>
</feature>
<protein>
    <submittedName>
        <fullName evidence="2">Uncharacterized protein</fullName>
    </submittedName>
</protein>
<keyword evidence="3" id="KW-1185">Reference proteome</keyword>
<proteinExistence type="predicted"/>
<feature type="compositionally biased region" description="Basic residues" evidence="1">
    <location>
        <begin position="185"/>
        <end position="195"/>
    </location>
</feature>
<dbReference type="AlphaFoldDB" id="A0A4Z2HFS4"/>
<reference evidence="2 3" key="1">
    <citation type="submission" date="2019-03" db="EMBL/GenBank/DDBJ databases">
        <title>First draft genome of Liparis tanakae, snailfish: a comprehensive survey of snailfish specific genes.</title>
        <authorList>
            <person name="Kim W."/>
            <person name="Song I."/>
            <person name="Jeong J.-H."/>
            <person name="Kim D."/>
            <person name="Kim S."/>
            <person name="Ryu S."/>
            <person name="Song J.Y."/>
            <person name="Lee S.K."/>
        </authorList>
    </citation>
    <scope>NUCLEOTIDE SEQUENCE [LARGE SCALE GENOMIC DNA]</scope>
    <source>
        <tissue evidence="2">Muscle</tissue>
    </source>
</reference>
<evidence type="ECO:0000313" key="2">
    <source>
        <dbReference type="EMBL" id="TNN64135.1"/>
    </source>
</evidence>
<feature type="compositionally biased region" description="Basic and acidic residues" evidence="1">
    <location>
        <begin position="155"/>
        <end position="166"/>
    </location>
</feature>
<sequence>MLEQSVTSRSTTVLPVTYTVGAAPMLPWLTELPAAALEPAGLGAPWLLPWVPMCPCSWVGVLQWMPHRWQTRMPPEVVPKPPGLSFHSWPWCFWAWTRRVDDSHLHKVLTHLYCRPCGHDDSSRRRSMGVNTSHYVSHGDPATILTTQGRLLAARQHDRRGEKGRCGEVQQGEGNGGPLHPPSSPHRHRRRGRRRRRLAGRALLCPLRLLSGPVLHAYPSVDRLVPPQLHRCRVQCPSPGRGSSLSAAVSTVEGGCAVCSVGGVWGELVCTGMSSDWRLPSTWFWVGVFWRSKQKAIGKRKHKSQHYLEVRG</sequence>
<dbReference type="EMBL" id="SRLO01000258">
    <property type="protein sequence ID" value="TNN64135.1"/>
    <property type="molecule type" value="Genomic_DNA"/>
</dbReference>
<evidence type="ECO:0000313" key="3">
    <source>
        <dbReference type="Proteomes" id="UP000314294"/>
    </source>
</evidence>